<keyword evidence="14" id="KW-1185">Reference proteome</keyword>
<dbReference type="GO" id="GO:0004400">
    <property type="term" value="F:histidinol-phosphate transaminase activity"/>
    <property type="evidence" value="ECO:0007669"/>
    <property type="project" value="UniProtKB-EC"/>
</dbReference>
<dbReference type="InterPro" id="IPR015424">
    <property type="entry name" value="PyrdxlP-dep_Trfase"/>
</dbReference>
<name>A0ABS5PME5_9FIRM</name>
<dbReference type="PANTHER" id="PTHR43643:SF6">
    <property type="entry name" value="HISTIDINOL-PHOSPHATE AMINOTRANSFERASE"/>
    <property type="match status" value="1"/>
</dbReference>
<dbReference type="CDD" id="cd00609">
    <property type="entry name" value="AAT_like"/>
    <property type="match status" value="1"/>
</dbReference>
<sequence>MLLKGIRKEVENVNPYIAGMTIDEVKEAYGLEEIIKLGSNENAYGPFKHAKQAMIDEINQLFMYPDKTYETLKIQLAKLYDVSPSQLALSHGAGGMLETLARTFIEKDDEVLLPDQTYGLYREITHLMGGKIVSVPLDSAYRIDIEAMIQKMTPKTKLIWLCNPNNPTGTVIAKDDFDRLLAQMNPHTWLVLDEAYAEFAAQHVLPDAIDKIADGHNIIIVRTFSKAYALAGARVGYAIASPEMIKVIETVAEPFNANRIGLAGAIATLKEDQQEYQQALDAIVKDREVLMEALNALGIQCVPSHANFIFCRTPYDVAQLSEQLLLKGVIIRPCTGWGYPDAFRITVGTTAENERFLAIFKEVIKAL</sequence>
<dbReference type="InterPro" id="IPR001917">
    <property type="entry name" value="Aminotrans_II_pyridoxalP_BS"/>
</dbReference>
<gene>
    <name evidence="11 13" type="primary">hisC</name>
    <name evidence="13" type="ORF">KHM83_06725</name>
</gene>
<evidence type="ECO:0000313" key="14">
    <source>
        <dbReference type="Proteomes" id="UP000746471"/>
    </source>
</evidence>
<dbReference type="PANTHER" id="PTHR43643">
    <property type="entry name" value="HISTIDINOL-PHOSPHATE AMINOTRANSFERASE 2"/>
    <property type="match status" value="1"/>
</dbReference>
<evidence type="ECO:0000256" key="8">
    <source>
        <dbReference type="ARBA" id="ARBA00022898"/>
    </source>
</evidence>
<dbReference type="Gene3D" id="3.90.1150.10">
    <property type="entry name" value="Aspartate Aminotransferase, domain 1"/>
    <property type="match status" value="1"/>
</dbReference>
<dbReference type="RefSeq" id="WP_213236210.1">
    <property type="nucleotide sequence ID" value="NZ_JAHBCL010000009.1"/>
</dbReference>
<dbReference type="InterPro" id="IPR015421">
    <property type="entry name" value="PyrdxlP-dep_Trfase_major"/>
</dbReference>
<dbReference type="HAMAP" id="MF_01023">
    <property type="entry name" value="HisC_aminotrans_2"/>
    <property type="match status" value="1"/>
</dbReference>
<evidence type="ECO:0000256" key="1">
    <source>
        <dbReference type="ARBA" id="ARBA00001933"/>
    </source>
</evidence>
<keyword evidence="6 11" id="KW-0028">Amino-acid biosynthesis</keyword>
<dbReference type="InterPro" id="IPR050106">
    <property type="entry name" value="HistidinolP_aminotransfase"/>
</dbReference>
<comment type="subunit">
    <text evidence="4 11">Homodimer.</text>
</comment>
<keyword evidence="8 11" id="KW-0663">Pyridoxal phosphate</keyword>
<evidence type="ECO:0000256" key="3">
    <source>
        <dbReference type="ARBA" id="ARBA00007970"/>
    </source>
</evidence>
<evidence type="ECO:0000256" key="5">
    <source>
        <dbReference type="ARBA" id="ARBA00022576"/>
    </source>
</evidence>
<evidence type="ECO:0000259" key="12">
    <source>
        <dbReference type="Pfam" id="PF00155"/>
    </source>
</evidence>
<dbReference type="Gene3D" id="3.40.640.10">
    <property type="entry name" value="Type I PLP-dependent aspartate aminotransferase-like (Major domain)"/>
    <property type="match status" value="1"/>
</dbReference>
<evidence type="ECO:0000313" key="13">
    <source>
        <dbReference type="EMBL" id="MBS7526365.1"/>
    </source>
</evidence>
<evidence type="ECO:0000256" key="4">
    <source>
        <dbReference type="ARBA" id="ARBA00011738"/>
    </source>
</evidence>
<keyword evidence="9 11" id="KW-0368">Histidine biosynthesis</keyword>
<dbReference type="InterPro" id="IPR005861">
    <property type="entry name" value="HisP_aminotrans"/>
</dbReference>
<comment type="pathway">
    <text evidence="2 11">Amino-acid biosynthesis; L-histidine biosynthesis; L-histidine from 5-phospho-alpha-D-ribose 1-diphosphate: step 7/9.</text>
</comment>
<accession>A0ABS5PME5</accession>
<dbReference type="InterPro" id="IPR004839">
    <property type="entry name" value="Aminotransferase_I/II_large"/>
</dbReference>
<evidence type="ECO:0000256" key="6">
    <source>
        <dbReference type="ARBA" id="ARBA00022605"/>
    </source>
</evidence>
<reference evidence="13 14" key="1">
    <citation type="submission" date="2021-05" db="EMBL/GenBank/DDBJ databases">
        <title>Fusibacter ferrireducens sp. nov., an anaerobic, sulfur- and Fe-reducing bacterium isolated from the mangrove sediment.</title>
        <authorList>
            <person name="Qiu D."/>
        </authorList>
    </citation>
    <scope>NUCLEOTIDE SEQUENCE [LARGE SCALE GENOMIC DNA]</scope>
    <source>
        <strain evidence="13 14">DSM 12116</strain>
    </source>
</reference>
<feature type="domain" description="Aminotransferase class I/classII large" evidence="12">
    <location>
        <begin position="33"/>
        <end position="358"/>
    </location>
</feature>
<organism evidence="13 14">
    <name type="scientific">Fusibacter paucivorans</name>
    <dbReference type="NCBI Taxonomy" id="76009"/>
    <lineage>
        <taxon>Bacteria</taxon>
        <taxon>Bacillati</taxon>
        <taxon>Bacillota</taxon>
        <taxon>Clostridia</taxon>
        <taxon>Eubacteriales</taxon>
        <taxon>Eubacteriales Family XII. Incertae Sedis</taxon>
        <taxon>Fusibacter</taxon>
    </lineage>
</organism>
<evidence type="ECO:0000256" key="9">
    <source>
        <dbReference type="ARBA" id="ARBA00023102"/>
    </source>
</evidence>
<dbReference type="PROSITE" id="PS00599">
    <property type="entry name" value="AA_TRANSFER_CLASS_2"/>
    <property type="match status" value="1"/>
</dbReference>
<comment type="catalytic activity">
    <reaction evidence="10 11">
        <text>L-histidinol phosphate + 2-oxoglutarate = 3-(imidazol-4-yl)-2-oxopropyl phosphate + L-glutamate</text>
        <dbReference type="Rhea" id="RHEA:23744"/>
        <dbReference type="ChEBI" id="CHEBI:16810"/>
        <dbReference type="ChEBI" id="CHEBI:29985"/>
        <dbReference type="ChEBI" id="CHEBI:57766"/>
        <dbReference type="ChEBI" id="CHEBI:57980"/>
        <dbReference type="EC" id="2.6.1.9"/>
    </reaction>
</comment>
<feature type="modified residue" description="N6-(pyridoxal phosphate)lysine" evidence="11">
    <location>
        <position position="226"/>
    </location>
</feature>
<dbReference type="Proteomes" id="UP000746471">
    <property type="component" value="Unassembled WGS sequence"/>
</dbReference>
<protein>
    <recommendedName>
        <fullName evidence="11">Histidinol-phosphate aminotransferase</fullName>
        <ecNumber evidence="11">2.6.1.9</ecNumber>
    </recommendedName>
    <alternativeName>
        <fullName evidence="11">Imidazole acetol-phosphate transaminase</fullName>
    </alternativeName>
</protein>
<comment type="cofactor">
    <cofactor evidence="1 11">
        <name>pyridoxal 5'-phosphate</name>
        <dbReference type="ChEBI" id="CHEBI:597326"/>
    </cofactor>
</comment>
<keyword evidence="5 11" id="KW-0032">Aminotransferase</keyword>
<dbReference type="InterPro" id="IPR015422">
    <property type="entry name" value="PyrdxlP-dep_Trfase_small"/>
</dbReference>
<proteinExistence type="inferred from homology"/>
<dbReference type="EMBL" id="JAHBCL010000009">
    <property type="protein sequence ID" value="MBS7526365.1"/>
    <property type="molecule type" value="Genomic_DNA"/>
</dbReference>
<keyword evidence="7 11" id="KW-0808">Transferase</keyword>
<comment type="caution">
    <text evidence="13">The sequence shown here is derived from an EMBL/GenBank/DDBJ whole genome shotgun (WGS) entry which is preliminary data.</text>
</comment>
<evidence type="ECO:0000256" key="7">
    <source>
        <dbReference type="ARBA" id="ARBA00022679"/>
    </source>
</evidence>
<comment type="similarity">
    <text evidence="3 11">Belongs to the class-II pyridoxal-phosphate-dependent aminotransferase family. Histidinol-phosphate aminotransferase subfamily.</text>
</comment>
<dbReference type="EC" id="2.6.1.9" evidence="11"/>
<dbReference type="SUPFAM" id="SSF53383">
    <property type="entry name" value="PLP-dependent transferases"/>
    <property type="match status" value="1"/>
</dbReference>
<dbReference type="NCBIfam" id="TIGR01141">
    <property type="entry name" value="hisC"/>
    <property type="match status" value="1"/>
</dbReference>
<dbReference type="Pfam" id="PF00155">
    <property type="entry name" value="Aminotran_1_2"/>
    <property type="match status" value="1"/>
</dbReference>
<evidence type="ECO:0000256" key="10">
    <source>
        <dbReference type="ARBA" id="ARBA00047481"/>
    </source>
</evidence>
<evidence type="ECO:0000256" key="2">
    <source>
        <dbReference type="ARBA" id="ARBA00005011"/>
    </source>
</evidence>
<evidence type="ECO:0000256" key="11">
    <source>
        <dbReference type="HAMAP-Rule" id="MF_01023"/>
    </source>
</evidence>